<dbReference type="OrthoDB" id="9876055at2"/>
<protein>
    <submittedName>
        <fullName evidence="1">Uncharacterized protein</fullName>
    </submittedName>
</protein>
<dbReference type="AlphaFoldDB" id="A0A327WSJ1"/>
<dbReference type="EMBL" id="QLMC01000005">
    <property type="protein sequence ID" value="RAJ94237.1"/>
    <property type="molecule type" value="Genomic_DNA"/>
</dbReference>
<evidence type="ECO:0000313" key="2">
    <source>
        <dbReference type="Proteomes" id="UP000248790"/>
    </source>
</evidence>
<dbReference type="Proteomes" id="UP000248790">
    <property type="component" value="Unassembled WGS sequence"/>
</dbReference>
<reference evidence="1 2" key="1">
    <citation type="submission" date="2018-06" db="EMBL/GenBank/DDBJ databases">
        <title>Genomic Encyclopedia of Archaeal and Bacterial Type Strains, Phase II (KMG-II): from individual species to whole genera.</title>
        <authorList>
            <person name="Goeker M."/>
        </authorList>
    </citation>
    <scope>NUCLEOTIDE SEQUENCE [LARGE SCALE GENOMIC DNA]</scope>
    <source>
        <strain evidence="1 2">DSM 21851</strain>
    </source>
</reference>
<sequence length="95" mass="10491">MAKSDKIQPVNPSIEGTVNEAILTVEYWRERLSEKSSQFTSVRDIADRIGKLDSDFDGVRGYFKVQNAHAGRASLKVTAKIVRLMDQALAPDPAA</sequence>
<name>A0A327WSJ1_LARAB</name>
<accession>A0A327WSJ1</accession>
<proteinExistence type="predicted"/>
<gene>
    <name evidence="1" type="ORF">LX87_04122</name>
</gene>
<evidence type="ECO:0000313" key="1">
    <source>
        <dbReference type="EMBL" id="RAJ94237.1"/>
    </source>
</evidence>
<keyword evidence="2" id="KW-1185">Reference proteome</keyword>
<comment type="caution">
    <text evidence="1">The sequence shown here is derived from an EMBL/GenBank/DDBJ whole genome shotgun (WGS) entry which is preliminary data.</text>
</comment>
<organism evidence="1 2">
    <name type="scientific">Larkinella arboricola</name>
    <dbReference type="NCBI Taxonomy" id="643671"/>
    <lineage>
        <taxon>Bacteria</taxon>
        <taxon>Pseudomonadati</taxon>
        <taxon>Bacteroidota</taxon>
        <taxon>Cytophagia</taxon>
        <taxon>Cytophagales</taxon>
        <taxon>Spirosomataceae</taxon>
        <taxon>Larkinella</taxon>
    </lineage>
</organism>
<dbReference type="RefSeq" id="WP_111630141.1">
    <property type="nucleotide sequence ID" value="NZ_QLMC01000005.1"/>
</dbReference>